<evidence type="ECO:0000313" key="2">
    <source>
        <dbReference type="EMBL" id="MPN36275.1"/>
    </source>
</evidence>
<comment type="caution">
    <text evidence="2">The sequence shown here is derived from an EMBL/GenBank/DDBJ whole genome shotgun (WGS) entry which is preliminary data.</text>
</comment>
<dbReference type="EMBL" id="VSSQ01090311">
    <property type="protein sequence ID" value="MPN36275.1"/>
    <property type="molecule type" value="Genomic_DNA"/>
</dbReference>
<organism evidence="2">
    <name type="scientific">bioreactor metagenome</name>
    <dbReference type="NCBI Taxonomy" id="1076179"/>
    <lineage>
        <taxon>unclassified sequences</taxon>
        <taxon>metagenomes</taxon>
        <taxon>ecological metagenomes</taxon>
    </lineage>
</organism>
<dbReference type="AlphaFoldDB" id="A0A645HB69"/>
<gene>
    <name evidence="2" type="ORF">SDC9_183784</name>
</gene>
<name>A0A645HB69_9ZZZZ</name>
<reference evidence="2" key="1">
    <citation type="submission" date="2019-08" db="EMBL/GenBank/DDBJ databases">
        <authorList>
            <person name="Kucharzyk K."/>
            <person name="Murdoch R.W."/>
            <person name="Higgins S."/>
            <person name="Loffler F."/>
        </authorList>
    </citation>
    <scope>NUCLEOTIDE SEQUENCE</scope>
</reference>
<sequence>MGTKEIEIKANLISNITIAYTIPINKNTSLNKLIITSVYISLKAATSFVALVISLPDEVLSRYDKGSS</sequence>
<keyword evidence="1" id="KW-0472">Membrane</keyword>
<evidence type="ECO:0000256" key="1">
    <source>
        <dbReference type="SAM" id="Phobius"/>
    </source>
</evidence>
<keyword evidence="1" id="KW-1133">Transmembrane helix</keyword>
<accession>A0A645HB69</accession>
<keyword evidence="1" id="KW-0812">Transmembrane</keyword>
<feature type="transmembrane region" description="Helical" evidence="1">
    <location>
        <begin position="33"/>
        <end position="55"/>
    </location>
</feature>
<protein>
    <submittedName>
        <fullName evidence="2">Uncharacterized protein</fullName>
    </submittedName>
</protein>
<proteinExistence type="predicted"/>